<dbReference type="InterPro" id="IPR002076">
    <property type="entry name" value="ELO_fam"/>
</dbReference>
<evidence type="ECO:0000256" key="9">
    <source>
        <dbReference type="ARBA" id="ARBA00023160"/>
    </source>
</evidence>
<dbReference type="GO" id="GO:0005789">
    <property type="term" value="C:endoplasmic reticulum membrane"/>
    <property type="evidence" value="ECO:0007669"/>
    <property type="project" value="TreeGrafter"/>
</dbReference>
<evidence type="ECO:0000256" key="4">
    <source>
        <dbReference type="ARBA" id="ARBA00022692"/>
    </source>
</evidence>
<dbReference type="GO" id="GO:0009922">
    <property type="term" value="F:fatty acid elongase activity"/>
    <property type="evidence" value="ECO:0007669"/>
    <property type="project" value="UniProtKB-EC"/>
</dbReference>
<dbReference type="EMBL" id="JACSEA010000002">
    <property type="protein sequence ID" value="KAF7407163.1"/>
    <property type="molecule type" value="Genomic_DNA"/>
</dbReference>
<keyword evidence="13" id="KW-1185">Reference proteome</keyword>
<dbReference type="PANTHER" id="PTHR11157">
    <property type="entry name" value="FATTY ACID ACYL TRANSFERASE-RELATED"/>
    <property type="match status" value="1"/>
</dbReference>
<evidence type="ECO:0000313" key="12">
    <source>
        <dbReference type="EMBL" id="KAF7407163.1"/>
    </source>
</evidence>
<evidence type="ECO:0000256" key="11">
    <source>
        <dbReference type="SAM" id="MobiDB-lite"/>
    </source>
</evidence>
<evidence type="ECO:0000256" key="5">
    <source>
        <dbReference type="ARBA" id="ARBA00022832"/>
    </source>
</evidence>
<keyword evidence="5 10" id="KW-0276">Fatty acid metabolism</keyword>
<dbReference type="GO" id="GO:0034625">
    <property type="term" value="P:fatty acid elongation, monounsaturated fatty acid"/>
    <property type="evidence" value="ECO:0007669"/>
    <property type="project" value="TreeGrafter"/>
</dbReference>
<evidence type="ECO:0000256" key="2">
    <source>
        <dbReference type="ARBA" id="ARBA00022516"/>
    </source>
</evidence>
<comment type="caution">
    <text evidence="12">The sequence shown here is derived from an EMBL/GenBank/DDBJ whole genome shotgun (WGS) entry which is preliminary data.</text>
</comment>
<accession>A0A834NH25</accession>
<feature type="compositionally biased region" description="Basic and acidic residues" evidence="11">
    <location>
        <begin position="1"/>
        <end position="13"/>
    </location>
</feature>
<dbReference type="GO" id="GO:0019367">
    <property type="term" value="P:fatty acid elongation, saturated fatty acid"/>
    <property type="evidence" value="ECO:0007669"/>
    <property type="project" value="TreeGrafter"/>
</dbReference>
<reference evidence="12" key="1">
    <citation type="journal article" date="2020" name="G3 (Bethesda)">
        <title>High-Quality Assemblies for Three Invasive Social Wasps from the &lt;i&gt;Vespula&lt;/i&gt; Genus.</title>
        <authorList>
            <person name="Harrop T.W.R."/>
            <person name="Guhlin J."/>
            <person name="McLaughlin G.M."/>
            <person name="Permina E."/>
            <person name="Stockwell P."/>
            <person name="Gilligan J."/>
            <person name="Le Lec M.F."/>
            <person name="Gruber M.A.M."/>
            <person name="Quinn O."/>
            <person name="Lovegrove M."/>
            <person name="Duncan E.J."/>
            <person name="Remnant E.J."/>
            <person name="Van Eeckhoven J."/>
            <person name="Graham B."/>
            <person name="Knapp R.A."/>
            <person name="Langford K.W."/>
            <person name="Kronenberg Z."/>
            <person name="Press M.O."/>
            <person name="Eacker S.M."/>
            <person name="Wilson-Rankin E.E."/>
            <person name="Purcell J."/>
            <person name="Lester P.J."/>
            <person name="Dearden P.K."/>
        </authorList>
    </citation>
    <scope>NUCLEOTIDE SEQUENCE</scope>
    <source>
        <strain evidence="12">Marl-1</strain>
    </source>
</reference>
<proteinExistence type="inferred from homology"/>
<dbReference type="GO" id="GO:0042761">
    <property type="term" value="P:very long-chain fatty acid biosynthetic process"/>
    <property type="evidence" value="ECO:0007669"/>
    <property type="project" value="TreeGrafter"/>
</dbReference>
<dbReference type="GO" id="GO:0030148">
    <property type="term" value="P:sphingolipid biosynthetic process"/>
    <property type="evidence" value="ECO:0007669"/>
    <property type="project" value="TreeGrafter"/>
</dbReference>
<gene>
    <name evidence="12" type="ORF">HZH66_001700</name>
</gene>
<keyword evidence="4 10" id="KW-0812">Transmembrane</keyword>
<keyword evidence="2 10" id="KW-0444">Lipid biosynthesis</keyword>
<evidence type="ECO:0000256" key="10">
    <source>
        <dbReference type="RuleBase" id="RU361115"/>
    </source>
</evidence>
<dbReference type="AlphaFoldDB" id="A0A834NH25"/>
<keyword evidence="9 10" id="KW-0275">Fatty acid biosynthesis</keyword>
<sequence>MIKSGNDRSEPVRPKKRAAPRFKESRMLSSNVCVCASGSYKIGVITPIYYAYGTTLDFLGDFGGIRAEPLFWISRTKLSVLVLKQNVDYNAIRGPVPRDLGQTRRYTNDKLAVDELMENRKPFQLTNVLIVYNLFQVIFSAWLFYECLMGGWWGHYSFRCQPVDYSNSPTAIKIGMSGWLTGEYSLKCQPVDYSERPQVLRVRGLVPY</sequence>
<name>A0A834NH25_VESVU</name>
<comment type="catalytic activity">
    <reaction evidence="10">
        <text>a very-long-chain acyl-CoA + malonyl-CoA + H(+) = a very-long-chain 3-oxoacyl-CoA + CO2 + CoA</text>
        <dbReference type="Rhea" id="RHEA:32727"/>
        <dbReference type="ChEBI" id="CHEBI:15378"/>
        <dbReference type="ChEBI" id="CHEBI:16526"/>
        <dbReference type="ChEBI" id="CHEBI:57287"/>
        <dbReference type="ChEBI" id="CHEBI:57384"/>
        <dbReference type="ChEBI" id="CHEBI:90725"/>
        <dbReference type="ChEBI" id="CHEBI:90736"/>
        <dbReference type="EC" id="2.3.1.199"/>
    </reaction>
</comment>
<keyword evidence="3 10" id="KW-0808">Transferase</keyword>
<keyword evidence="6 10" id="KW-1133">Transmembrane helix</keyword>
<comment type="caution">
    <text evidence="10">Lacks conserved residue(s) required for the propagation of feature annotation.</text>
</comment>
<dbReference type="Proteomes" id="UP000614350">
    <property type="component" value="Unassembled WGS sequence"/>
</dbReference>
<feature type="region of interest" description="Disordered" evidence="11">
    <location>
        <begin position="1"/>
        <end position="21"/>
    </location>
</feature>
<feature type="transmembrane region" description="Helical" evidence="10">
    <location>
        <begin position="125"/>
        <end position="145"/>
    </location>
</feature>
<dbReference type="EC" id="2.3.1.199" evidence="10"/>
<dbReference type="PANTHER" id="PTHR11157:SF69">
    <property type="entry name" value="ELONGATION OF VERY LONG CHAIN FATTY ACIDS PROTEIN 7"/>
    <property type="match status" value="1"/>
</dbReference>
<comment type="similarity">
    <text evidence="10">Belongs to the ELO family.</text>
</comment>
<organism evidence="12 13">
    <name type="scientific">Vespula vulgaris</name>
    <name type="common">Yellow jacket</name>
    <name type="synonym">Wasp</name>
    <dbReference type="NCBI Taxonomy" id="7454"/>
    <lineage>
        <taxon>Eukaryota</taxon>
        <taxon>Metazoa</taxon>
        <taxon>Ecdysozoa</taxon>
        <taxon>Arthropoda</taxon>
        <taxon>Hexapoda</taxon>
        <taxon>Insecta</taxon>
        <taxon>Pterygota</taxon>
        <taxon>Neoptera</taxon>
        <taxon>Endopterygota</taxon>
        <taxon>Hymenoptera</taxon>
        <taxon>Apocrita</taxon>
        <taxon>Aculeata</taxon>
        <taxon>Vespoidea</taxon>
        <taxon>Vespidae</taxon>
        <taxon>Vespinae</taxon>
        <taxon>Vespula</taxon>
    </lineage>
</organism>
<evidence type="ECO:0000256" key="8">
    <source>
        <dbReference type="ARBA" id="ARBA00023136"/>
    </source>
</evidence>
<keyword evidence="7 10" id="KW-0443">Lipid metabolism</keyword>
<evidence type="ECO:0000256" key="7">
    <source>
        <dbReference type="ARBA" id="ARBA00023098"/>
    </source>
</evidence>
<protein>
    <recommendedName>
        <fullName evidence="10">Elongation of very long chain fatty acids protein</fullName>
        <ecNumber evidence="10">2.3.1.199</ecNumber>
    </recommendedName>
    <alternativeName>
        <fullName evidence="10">Very-long-chain 3-oxoacyl-CoA synthase</fullName>
    </alternativeName>
</protein>
<dbReference type="Pfam" id="PF01151">
    <property type="entry name" value="ELO"/>
    <property type="match status" value="1"/>
</dbReference>
<comment type="subcellular location">
    <subcellularLocation>
        <location evidence="1">Membrane</location>
        <topology evidence="1">Multi-pass membrane protein</topology>
    </subcellularLocation>
</comment>
<evidence type="ECO:0000256" key="3">
    <source>
        <dbReference type="ARBA" id="ARBA00022679"/>
    </source>
</evidence>
<dbReference type="GO" id="GO:0034626">
    <property type="term" value="P:fatty acid elongation, polyunsaturated fatty acid"/>
    <property type="evidence" value="ECO:0007669"/>
    <property type="project" value="TreeGrafter"/>
</dbReference>
<keyword evidence="8 10" id="KW-0472">Membrane</keyword>
<evidence type="ECO:0000313" key="13">
    <source>
        <dbReference type="Proteomes" id="UP000614350"/>
    </source>
</evidence>
<evidence type="ECO:0000256" key="1">
    <source>
        <dbReference type="ARBA" id="ARBA00004141"/>
    </source>
</evidence>
<evidence type="ECO:0000256" key="6">
    <source>
        <dbReference type="ARBA" id="ARBA00022989"/>
    </source>
</evidence>